<accession>A0AAW0JKR5</accession>
<keyword evidence="6" id="KW-0333">Golgi apparatus</keyword>
<evidence type="ECO:0000313" key="9">
    <source>
        <dbReference type="EMBL" id="KAK7827552.1"/>
    </source>
</evidence>
<evidence type="ECO:0000313" key="10">
    <source>
        <dbReference type="Proteomes" id="UP000237347"/>
    </source>
</evidence>
<feature type="non-terminal residue" evidence="9">
    <location>
        <position position="137"/>
    </location>
</feature>
<evidence type="ECO:0000256" key="6">
    <source>
        <dbReference type="ARBA" id="ARBA00023034"/>
    </source>
</evidence>
<dbReference type="PANTHER" id="PTHR21470">
    <property type="entry name" value="RAB6-INTERACTING PROTEIN GORAB"/>
    <property type="match status" value="1"/>
</dbReference>
<keyword evidence="7" id="KW-0175">Coiled coil</keyword>
<sequence>MGFVLHQITLAIFRAKEEEIERKKMEVRDKVHAQLGREREYKEAIEAVNEKNKEKAQLVTKLMVYYTLNLHNLIANSCLSLFCFCMNFGQLVGESERIRMRKLEELSKNELDAISKDKEEEKDPSNMGNDYRNKEIM</sequence>
<dbReference type="EMBL" id="PKMF04000521">
    <property type="protein sequence ID" value="KAK7827552.1"/>
    <property type="molecule type" value="Genomic_DNA"/>
</dbReference>
<comment type="similarity">
    <text evidence="3">Belongs to the GORAB family.</text>
</comment>
<name>A0AAW0JKR5_QUESU</name>
<dbReference type="GO" id="GO:0005794">
    <property type="term" value="C:Golgi apparatus"/>
    <property type="evidence" value="ECO:0007669"/>
    <property type="project" value="UniProtKB-SubCell"/>
</dbReference>
<feature type="region of interest" description="Disordered" evidence="8">
    <location>
        <begin position="111"/>
        <end position="137"/>
    </location>
</feature>
<dbReference type="Proteomes" id="UP000237347">
    <property type="component" value="Unassembled WGS sequence"/>
</dbReference>
<comment type="caution">
    <text evidence="9">The sequence shown here is derived from an EMBL/GenBank/DDBJ whole genome shotgun (WGS) entry which is preliminary data.</text>
</comment>
<evidence type="ECO:0000256" key="3">
    <source>
        <dbReference type="ARBA" id="ARBA00005599"/>
    </source>
</evidence>
<evidence type="ECO:0000256" key="5">
    <source>
        <dbReference type="ARBA" id="ARBA00022490"/>
    </source>
</evidence>
<dbReference type="AlphaFoldDB" id="A0AAW0JKR5"/>
<dbReference type="PANTHER" id="PTHR21470:SF2">
    <property type="entry name" value="RAB6-INTERACTING GOLGIN"/>
    <property type="match status" value="1"/>
</dbReference>
<keyword evidence="5" id="KW-0963">Cytoplasm</keyword>
<comment type="subcellular location">
    <subcellularLocation>
        <location evidence="1">Cytoplasm</location>
    </subcellularLocation>
    <subcellularLocation>
        <location evidence="2">Golgi apparatus</location>
    </subcellularLocation>
</comment>
<evidence type="ECO:0000256" key="8">
    <source>
        <dbReference type="SAM" id="MobiDB-lite"/>
    </source>
</evidence>
<protein>
    <recommendedName>
        <fullName evidence="4">RAB6-interacting golgin</fullName>
    </recommendedName>
</protein>
<feature type="compositionally biased region" description="Basic and acidic residues" evidence="8">
    <location>
        <begin position="111"/>
        <end position="124"/>
    </location>
</feature>
<evidence type="ECO:0000256" key="1">
    <source>
        <dbReference type="ARBA" id="ARBA00004496"/>
    </source>
</evidence>
<gene>
    <name evidence="9" type="ORF">CFP56_031154</name>
</gene>
<organism evidence="9 10">
    <name type="scientific">Quercus suber</name>
    <name type="common">Cork oak</name>
    <dbReference type="NCBI Taxonomy" id="58331"/>
    <lineage>
        <taxon>Eukaryota</taxon>
        <taxon>Viridiplantae</taxon>
        <taxon>Streptophyta</taxon>
        <taxon>Embryophyta</taxon>
        <taxon>Tracheophyta</taxon>
        <taxon>Spermatophyta</taxon>
        <taxon>Magnoliopsida</taxon>
        <taxon>eudicotyledons</taxon>
        <taxon>Gunneridae</taxon>
        <taxon>Pentapetalae</taxon>
        <taxon>rosids</taxon>
        <taxon>fabids</taxon>
        <taxon>Fagales</taxon>
        <taxon>Fagaceae</taxon>
        <taxon>Quercus</taxon>
    </lineage>
</organism>
<dbReference type="InterPro" id="IPR007033">
    <property type="entry name" value="GORAB"/>
</dbReference>
<evidence type="ECO:0000256" key="4">
    <source>
        <dbReference type="ARBA" id="ARBA00014130"/>
    </source>
</evidence>
<dbReference type="Pfam" id="PF04949">
    <property type="entry name" value="Transcrip_act"/>
    <property type="match status" value="1"/>
</dbReference>
<reference evidence="9 10" key="1">
    <citation type="journal article" date="2018" name="Sci. Data">
        <title>The draft genome sequence of cork oak.</title>
        <authorList>
            <person name="Ramos A.M."/>
            <person name="Usie A."/>
            <person name="Barbosa P."/>
            <person name="Barros P.M."/>
            <person name="Capote T."/>
            <person name="Chaves I."/>
            <person name="Simoes F."/>
            <person name="Abreu I."/>
            <person name="Carrasquinho I."/>
            <person name="Faro C."/>
            <person name="Guimaraes J.B."/>
            <person name="Mendonca D."/>
            <person name="Nobrega F."/>
            <person name="Rodrigues L."/>
            <person name="Saibo N.J.M."/>
            <person name="Varela M.C."/>
            <person name="Egas C."/>
            <person name="Matos J."/>
            <person name="Miguel C.M."/>
            <person name="Oliveira M.M."/>
            <person name="Ricardo C.P."/>
            <person name="Goncalves S."/>
        </authorList>
    </citation>
    <scope>NUCLEOTIDE SEQUENCE [LARGE SCALE GENOMIC DNA]</scope>
    <source>
        <strain evidence="10">cv. HL8</strain>
    </source>
</reference>
<evidence type="ECO:0000256" key="7">
    <source>
        <dbReference type="ARBA" id="ARBA00023054"/>
    </source>
</evidence>
<proteinExistence type="inferred from homology"/>
<evidence type="ECO:0000256" key="2">
    <source>
        <dbReference type="ARBA" id="ARBA00004555"/>
    </source>
</evidence>
<keyword evidence="10" id="KW-1185">Reference proteome</keyword>